<accession>A0A024P7I3</accession>
<evidence type="ECO:0000256" key="1">
    <source>
        <dbReference type="SAM" id="Phobius"/>
    </source>
</evidence>
<dbReference type="Proteomes" id="UP000028868">
    <property type="component" value="Unassembled WGS sequence"/>
</dbReference>
<dbReference type="EMBL" id="CCDI010000004">
    <property type="protein sequence ID" value="CDQ25094.1"/>
    <property type="molecule type" value="Genomic_DNA"/>
</dbReference>
<reference evidence="3" key="1">
    <citation type="submission" date="2014-03" db="EMBL/GenBank/DDBJ databases">
        <authorList>
            <person name="Urmite Genomes U."/>
        </authorList>
    </citation>
    <scope>NUCLEOTIDE SEQUENCE [LARGE SCALE GENOMIC DNA]</scope>
    <source>
        <strain evidence="3">HD-03</strain>
    </source>
</reference>
<name>A0A024P7I3_9BACI</name>
<proteinExistence type="predicted"/>
<sequence>MNVLKMVNYILAAIGFGLGFSHLFINDVQIPSNIFILFLFIFFFLMGIEQVKTSCEIHLFYFHNNKFSCFMESSGGNLGSVCSIKL</sequence>
<evidence type="ECO:0000313" key="3">
    <source>
        <dbReference type="Proteomes" id="UP000028868"/>
    </source>
</evidence>
<gene>
    <name evidence="2" type="ORF">BN983_03399</name>
</gene>
<keyword evidence="1" id="KW-0472">Membrane</keyword>
<feature type="transmembrane region" description="Helical" evidence="1">
    <location>
        <begin position="30"/>
        <end position="48"/>
    </location>
</feature>
<feature type="transmembrane region" description="Helical" evidence="1">
    <location>
        <begin position="7"/>
        <end position="24"/>
    </location>
</feature>
<evidence type="ECO:0000313" key="2">
    <source>
        <dbReference type="EMBL" id="CDQ25094.1"/>
    </source>
</evidence>
<keyword evidence="3" id="KW-1185">Reference proteome</keyword>
<comment type="caution">
    <text evidence="2">The sequence shown here is derived from an EMBL/GenBank/DDBJ whole genome shotgun (WGS) entry which is preliminary data.</text>
</comment>
<dbReference type="AlphaFoldDB" id="A0A024P7I3"/>
<reference evidence="2 3" key="2">
    <citation type="submission" date="2014-05" db="EMBL/GenBank/DDBJ databases">
        <title>Draft genome sequence of Halobacillus karajensis HK-03.</title>
        <authorList>
            <person name="Khelaifia S."/>
            <person name="Croce O."/>
            <person name="Lagier J.C."/>
            <person name="Raoult D."/>
        </authorList>
    </citation>
    <scope>NUCLEOTIDE SEQUENCE [LARGE SCALE GENOMIC DNA]</scope>
    <source>
        <strain evidence="2 3">HD-03</strain>
    </source>
</reference>
<keyword evidence="1" id="KW-1133">Transmembrane helix</keyword>
<organism evidence="2 3">
    <name type="scientific">Halobacillus karajensis</name>
    <dbReference type="NCBI Taxonomy" id="195088"/>
    <lineage>
        <taxon>Bacteria</taxon>
        <taxon>Bacillati</taxon>
        <taxon>Bacillota</taxon>
        <taxon>Bacilli</taxon>
        <taxon>Bacillales</taxon>
        <taxon>Bacillaceae</taxon>
        <taxon>Halobacillus</taxon>
    </lineage>
</organism>
<protein>
    <submittedName>
        <fullName evidence="2">Uncharacterized protein</fullName>
    </submittedName>
</protein>
<keyword evidence="1" id="KW-0812">Transmembrane</keyword>